<proteinExistence type="inferred from homology"/>
<keyword evidence="14" id="KW-0969">Cilium</keyword>
<dbReference type="PIRSF" id="PIRSF004862">
    <property type="entry name" value="FliF"/>
    <property type="match status" value="1"/>
</dbReference>
<evidence type="ECO:0000256" key="7">
    <source>
        <dbReference type="ARBA" id="ARBA00023136"/>
    </source>
</evidence>
<organism evidence="14 15">
    <name type="scientific">Kordiimonas pumila</name>
    <dbReference type="NCBI Taxonomy" id="2161677"/>
    <lineage>
        <taxon>Bacteria</taxon>
        <taxon>Pseudomonadati</taxon>
        <taxon>Pseudomonadota</taxon>
        <taxon>Alphaproteobacteria</taxon>
        <taxon>Kordiimonadales</taxon>
        <taxon>Kordiimonadaceae</taxon>
        <taxon>Kordiimonas</taxon>
    </lineage>
</organism>
<keyword evidence="5 11" id="KW-0812">Transmembrane</keyword>
<comment type="caution">
    <text evidence="14">The sequence shown here is derived from an EMBL/GenBank/DDBJ whole genome shotgun (WGS) entry which is preliminary data.</text>
</comment>
<name>A0ABV7D8L7_9PROT</name>
<dbReference type="Gene3D" id="3.30.300.30">
    <property type="match status" value="1"/>
</dbReference>
<keyword evidence="15" id="KW-1185">Reference proteome</keyword>
<dbReference type="PRINTS" id="PR01009">
    <property type="entry name" value="FLGMRINGFLIF"/>
</dbReference>
<dbReference type="Proteomes" id="UP001595444">
    <property type="component" value="Unassembled WGS sequence"/>
</dbReference>
<comment type="similarity">
    <text evidence="3 9">Belongs to the FliF family.</text>
</comment>
<comment type="function">
    <text evidence="9">The M ring may be actively involved in energy transduction.</text>
</comment>
<dbReference type="Pfam" id="PF08345">
    <property type="entry name" value="YscJ_FliF_C"/>
    <property type="match status" value="1"/>
</dbReference>
<keyword evidence="14" id="KW-0966">Cell projection</keyword>
<keyword evidence="7 11" id="KW-0472">Membrane</keyword>
<evidence type="ECO:0000256" key="2">
    <source>
        <dbReference type="ARBA" id="ARBA00004651"/>
    </source>
</evidence>
<evidence type="ECO:0000256" key="1">
    <source>
        <dbReference type="ARBA" id="ARBA00004117"/>
    </source>
</evidence>
<keyword evidence="8 9" id="KW-0975">Bacterial flagellum</keyword>
<dbReference type="PANTHER" id="PTHR30046:SF0">
    <property type="entry name" value="FLAGELLAR M-RING PROTEIN"/>
    <property type="match status" value="1"/>
</dbReference>
<dbReference type="InterPro" id="IPR000067">
    <property type="entry name" value="FlgMring_FliF"/>
</dbReference>
<feature type="domain" description="Flagellar M-ring C-terminal" evidence="13">
    <location>
        <begin position="263"/>
        <end position="423"/>
    </location>
</feature>
<feature type="transmembrane region" description="Helical" evidence="11">
    <location>
        <begin position="34"/>
        <end position="55"/>
    </location>
</feature>
<dbReference type="EMBL" id="JBHRSL010000010">
    <property type="protein sequence ID" value="MFC3052980.1"/>
    <property type="molecule type" value="Genomic_DNA"/>
</dbReference>
<evidence type="ECO:0000256" key="4">
    <source>
        <dbReference type="ARBA" id="ARBA00022475"/>
    </source>
</evidence>
<evidence type="ECO:0000256" key="10">
    <source>
        <dbReference type="SAM" id="MobiDB-lite"/>
    </source>
</evidence>
<dbReference type="Pfam" id="PF01514">
    <property type="entry name" value="YscJ_FliF"/>
    <property type="match status" value="1"/>
</dbReference>
<comment type="subcellular location">
    <subcellularLocation>
        <location evidence="1 9">Bacterial flagellum basal body</location>
    </subcellularLocation>
    <subcellularLocation>
        <location evidence="2">Cell membrane</location>
        <topology evidence="2">Multi-pass membrane protein</topology>
    </subcellularLocation>
</comment>
<accession>A0ABV7D8L7</accession>
<dbReference type="RefSeq" id="WP_194213372.1">
    <property type="nucleotide sequence ID" value="NZ_CP061205.1"/>
</dbReference>
<keyword evidence="6 11" id="KW-1133">Transmembrane helix</keyword>
<reference evidence="15" key="1">
    <citation type="journal article" date="2019" name="Int. J. Syst. Evol. Microbiol.">
        <title>The Global Catalogue of Microorganisms (GCM) 10K type strain sequencing project: providing services to taxonomists for standard genome sequencing and annotation.</title>
        <authorList>
            <consortium name="The Broad Institute Genomics Platform"/>
            <consortium name="The Broad Institute Genome Sequencing Center for Infectious Disease"/>
            <person name="Wu L."/>
            <person name="Ma J."/>
        </authorList>
    </citation>
    <scope>NUCLEOTIDE SEQUENCE [LARGE SCALE GENOMIC DNA]</scope>
    <source>
        <strain evidence="15">KCTC 62164</strain>
    </source>
</reference>
<dbReference type="InterPro" id="IPR006182">
    <property type="entry name" value="FliF_N_dom"/>
</dbReference>
<evidence type="ECO:0000259" key="12">
    <source>
        <dbReference type="Pfam" id="PF01514"/>
    </source>
</evidence>
<sequence>MGRSEALAGGPIAFTEVALESLFQFLRNMGTGRLMMVAFVGVVVVGFFVIVIGGLQTSRMSTLYADLDPAAAASIAQQLDAEGIPYESDATGRLVRVPQEQVDRLRLRFAGEGLTGGVVGKEIFDGESSFGRTSFELNINYVRAVEGELARTIKFIRSVSEARVHIVMPERRPFQREESQPSASILLKTSGSISQQQAHAIQALVSSAVPSLSPDRVTITDTNGRLILDGATKKEFSSFSTLEDARLSAESIYRGRIEELIGSVVGRGLVRAEISVQMDMNRTTTSEVTYDPDTQVVLSQNVLEETSKEAPAGGQVTASLNLPDAQGGQNGQQTNDTSKTNEVTNFENSKTETTTIKEPGTITQIRASVLVDYIRDLDEEGNTVGTPTPRTAEELQQLEDLVKTAIPYDENRGDQVTVATMRFIDPAPLGETTEAFSMLGLNKQDVFDVMKYGGTVLLAILVLLLIVRPLVARLIEAIPDAPPPIDPNQIEARQQEAPAALAGPGYGLSAEVLAAAAAGDPAATAAVMAARDSGSLEPAKLGTDGKIDVAQVEGRIQESAIKKVAEIIRANPEESVAIVRTWLYTD</sequence>
<evidence type="ECO:0000256" key="9">
    <source>
        <dbReference type="PIRNR" id="PIRNR004862"/>
    </source>
</evidence>
<protein>
    <recommendedName>
        <fullName evidence="9">Flagellar M-ring protein</fullName>
    </recommendedName>
</protein>
<feature type="region of interest" description="Disordered" evidence="10">
    <location>
        <begin position="304"/>
        <end position="355"/>
    </location>
</feature>
<dbReference type="NCBIfam" id="TIGR00206">
    <property type="entry name" value="fliF"/>
    <property type="match status" value="1"/>
</dbReference>
<evidence type="ECO:0000313" key="15">
    <source>
        <dbReference type="Proteomes" id="UP001595444"/>
    </source>
</evidence>
<evidence type="ECO:0000256" key="11">
    <source>
        <dbReference type="SAM" id="Phobius"/>
    </source>
</evidence>
<dbReference type="InterPro" id="IPR043427">
    <property type="entry name" value="YscJ/FliF"/>
</dbReference>
<evidence type="ECO:0000256" key="8">
    <source>
        <dbReference type="ARBA" id="ARBA00023143"/>
    </source>
</evidence>
<feature type="domain" description="Flagellar M-ring N-terminal" evidence="12">
    <location>
        <begin position="56"/>
        <end position="227"/>
    </location>
</feature>
<feature type="transmembrane region" description="Helical" evidence="11">
    <location>
        <begin position="449"/>
        <end position="467"/>
    </location>
</feature>
<keyword evidence="4" id="KW-1003">Cell membrane</keyword>
<dbReference type="InterPro" id="IPR013556">
    <property type="entry name" value="Flag_M-ring_C"/>
</dbReference>
<evidence type="ECO:0000256" key="5">
    <source>
        <dbReference type="ARBA" id="ARBA00022692"/>
    </source>
</evidence>
<evidence type="ECO:0000256" key="6">
    <source>
        <dbReference type="ARBA" id="ARBA00022989"/>
    </source>
</evidence>
<dbReference type="PANTHER" id="PTHR30046">
    <property type="entry name" value="FLAGELLAR M-RING PROTEIN"/>
    <property type="match status" value="1"/>
</dbReference>
<evidence type="ECO:0000256" key="3">
    <source>
        <dbReference type="ARBA" id="ARBA00007971"/>
    </source>
</evidence>
<evidence type="ECO:0000259" key="13">
    <source>
        <dbReference type="Pfam" id="PF08345"/>
    </source>
</evidence>
<evidence type="ECO:0000313" key="14">
    <source>
        <dbReference type="EMBL" id="MFC3052980.1"/>
    </source>
</evidence>
<dbReference type="InterPro" id="IPR045851">
    <property type="entry name" value="AMP-bd_C_sf"/>
</dbReference>
<keyword evidence="14" id="KW-0282">Flagellum</keyword>
<gene>
    <name evidence="14" type="primary">fliF</name>
    <name evidence="14" type="ORF">ACFOKA_13775</name>
</gene>
<feature type="compositionally biased region" description="Polar residues" evidence="10">
    <location>
        <begin position="334"/>
        <end position="355"/>
    </location>
</feature>